<feature type="domain" description="C2H2-type" evidence="17">
    <location>
        <begin position="345"/>
        <end position="372"/>
    </location>
</feature>
<feature type="compositionally biased region" description="Basic and acidic residues" evidence="15">
    <location>
        <begin position="186"/>
        <end position="199"/>
    </location>
</feature>
<organism evidence="18 22">
    <name type="scientific">Geotrypetes seraphini</name>
    <name type="common">Gaboon caecilian</name>
    <name type="synonym">Caecilia seraphini</name>
    <dbReference type="NCBI Taxonomy" id="260995"/>
    <lineage>
        <taxon>Eukaryota</taxon>
        <taxon>Metazoa</taxon>
        <taxon>Chordata</taxon>
        <taxon>Craniata</taxon>
        <taxon>Vertebrata</taxon>
        <taxon>Euteleostomi</taxon>
        <taxon>Amphibia</taxon>
        <taxon>Gymnophiona</taxon>
        <taxon>Geotrypetes</taxon>
    </lineage>
</organism>
<evidence type="ECO:0000313" key="18">
    <source>
        <dbReference type="Proteomes" id="UP000515159"/>
    </source>
</evidence>
<feature type="region of interest" description="Disordered" evidence="15">
    <location>
        <begin position="185"/>
        <end position="286"/>
    </location>
</feature>
<evidence type="ECO:0000256" key="9">
    <source>
        <dbReference type="ARBA" id="ARBA00023163"/>
    </source>
</evidence>
<evidence type="ECO:0000256" key="12">
    <source>
        <dbReference type="ARBA" id="ARBA00071013"/>
    </source>
</evidence>
<feature type="domain" description="BTB" evidence="16">
    <location>
        <begin position="39"/>
        <end position="105"/>
    </location>
</feature>
<feature type="compositionally biased region" description="Basic residues" evidence="15">
    <location>
        <begin position="243"/>
        <end position="258"/>
    </location>
</feature>
<dbReference type="FunFam" id="3.30.160.60:FF:000925">
    <property type="entry name" value="Zinc finger protein 668"/>
    <property type="match status" value="1"/>
</dbReference>
<evidence type="ECO:0000256" key="1">
    <source>
        <dbReference type="ARBA" id="ARBA00004123"/>
    </source>
</evidence>
<feature type="domain" description="C2H2-type" evidence="17">
    <location>
        <begin position="429"/>
        <end position="456"/>
    </location>
</feature>
<dbReference type="GO" id="GO:0000981">
    <property type="term" value="F:DNA-binding transcription factor activity, RNA polymerase II-specific"/>
    <property type="evidence" value="ECO:0007669"/>
    <property type="project" value="TreeGrafter"/>
</dbReference>
<dbReference type="PROSITE" id="PS50097">
    <property type="entry name" value="BTB"/>
    <property type="match status" value="1"/>
</dbReference>
<evidence type="ECO:0000256" key="3">
    <source>
        <dbReference type="ARBA" id="ARBA00022723"/>
    </source>
</evidence>
<feature type="domain" description="C2H2-type" evidence="17">
    <location>
        <begin position="485"/>
        <end position="512"/>
    </location>
</feature>
<dbReference type="PANTHER" id="PTHR46105:SF28">
    <property type="entry name" value="ZINC FINGER PROTEIN 37-LIKE"/>
    <property type="match status" value="1"/>
</dbReference>
<dbReference type="SMART" id="SM00225">
    <property type="entry name" value="BTB"/>
    <property type="match status" value="1"/>
</dbReference>
<feature type="region of interest" description="Disordered" evidence="15">
    <location>
        <begin position="647"/>
        <end position="677"/>
    </location>
</feature>
<evidence type="ECO:0000313" key="23">
    <source>
        <dbReference type="RefSeq" id="XP_033794882.1"/>
    </source>
</evidence>
<dbReference type="SMART" id="SM00355">
    <property type="entry name" value="ZnF_C2H2"/>
    <property type="match status" value="8"/>
</dbReference>
<evidence type="ECO:0000256" key="2">
    <source>
        <dbReference type="ARBA" id="ARBA00006991"/>
    </source>
</evidence>
<feature type="compositionally biased region" description="Low complexity" evidence="15">
    <location>
        <begin position="662"/>
        <end position="673"/>
    </location>
</feature>
<name>A0A6P8R809_GEOSA</name>
<reference evidence="19 20" key="1">
    <citation type="submission" date="2025-04" db="UniProtKB">
        <authorList>
            <consortium name="RefSeq"/>
        </authorList>
    </citation>
    <scope>IDENTIFICATION</scope>
</reference>
<comment type="similarity">
    <text evidence="2">Belongs to the krueppel C2H2-type zinc-finger protein family.</text>
</comment>
<dbReference type="PROSITE" id="PS50157">
    <property type="entry name" value="ZINC_FINGER_C2H2_2"/>
    <property type="match status" value="8"/>
</dbReference>
<keyword evidence="6" id="KW-0862">Zinc</keyword>
<dbReference type="InterPro" id="IPR000210">
    <property type="entry name" value="BTB/POZ_dom"/>
</dbReference>
<dbReference type="SUPFAM" id="SSF57667">
    <property type="entry name" value="beta-beta-alpha zinc fingers"/>
    <property type="match status" value="4"/>
</dbReference>
<keyword evidence="9" id="KW-0804">Transcription</keyword>
<dbReference type="PANTHER" id="PTHR46105">
    <property type="entry name" value="AGAP004733-PA"/>
    <property type="match status" value="1"/>
</dbReference>
<dbReference type="FunFam" id="3.30.160.60:FF:000759">
    <property type="entry name" value="zinc finger protein 16"/>
    <property type="match status" value="1"/>
</dbReference>
<feature type="compositionally biased region" description="Polar residues" evidence="15">
    <location>
        <begin position="649"/>
        <end position="661"/>
    </location>
</feature>
<feature type="compositionally biased region" description="Polar residues" evidence="15">
    <location>
        <begin position="219"/>
        <end position="233"/>
    </location>
</feature>
<evidence type="ECO:0000313" key="22">
    <source>
        <dbReference type="RefSeq" id="XP_033794881.1"/>
    </source>
</evidence>
<evidence type="ECO:0000259" key="16">
    <source>
        <dbReference type="PROSITE" id="PS50097"/>
    </source>
</evidence>
<gene>
    <name evidence="19 20 21 22 23" type="primary">ZBTB24</name>
</gene>
<evidence type="ECO:0000259" key="17">
    <source>
        <dbReference type="PROSITE" id="PS50157"/>
    </source>
</evidence>
<evidence type="ECO:0000256" key="15">
    <source>
        <dbReference type="SAM" id="MobiDB-lite"/>
    </source>
</evidence>
<dbReference type="InterPro" id="IPR013087">
    <property type="entry name" value="Znf_C2H2_type"/>
</dbReference>
<dbReference type="GO" id="GO:0008270">
    <property type="term" value="F:zinc ion binding"/>
    <property type="evidence" value="ECO:0007669"/>
    <property type="project" value="UniProtKB-KW"/>
</dbReference>
<dbReference type="FunFam" id="3.30.160.60:FF:000100">
    <property type="entry name" value="Zinc finger 45-like"/>
    <property type="match status" value="1"/>
</dbReference>
<dbReference type="CDD" id="cd18212">
    <property type="entry name" value="BTB_POZ_ZBTB24_ZNF450"/>
    <property type="match status" value="1"/>
</dbReference>
<comment type="subcellular location">
    <subcellularLocation>
        <location evidence="1">Nucleus</location>
    </subcellularLocation>
</comment>
<dbReference type="GO" id="GO:0000978">
    <property type="term" value="F:RNA polymerase II cis-regulatory region sequence-specific DNA binding"/>
    <property type="evidence" value="ECO:0007669"/>
    <property type="project" value="TreeGrafter"/>
</dbReference>
<keyword evidence="5 14" id="KW-0863">Zinc-finger</keyword>
<feature type="compositionally biased region" description="Basic and acidic residues" evidence="15">
    <location>
        <begin position="259"/>
        <end position="286"/>
    </location>
</feature>
<feature type="domain" description="C2H2-type" evidence="17">
    <location>
        <begin position="401"/>
        <end position="428"/>
    </location>
</feature>
<feature type="domain" description="C2H2-type" evidence="17">
    <location>
        <begin position="373"/>
        <end position="397"/>
    </location>
</feature>
<evidence type="ECO:0000313" key="21">
    <source>
        <dbReference type="RefSeq" id="XP_033794879.1"/>
    </source>
</evidence>
<proteinExistence type="inferred from homology"/>
<comment type="function">
    <text evidence="11">May be involved in BMP2-induced transcription.</text>
</comment>
<evidence type="ECO:0000256" key="11">
    <source>
        <dbReference type="ARBA" id="ARBA00056876"/>
    </source>
</evidence>
<dbReference type="RefSeq" id="XP_033794877.1">
    <property type="nucleotide sequence ID" value="XM_033938986.1"/>
</dbReference>
<dbReference type="FunFam" id="3.30.160.60:FF:001009">
    <property type="entry name" value="Zinc finger protein 26"/>
    <property type="match status" value="1"/>
</dbReference>
<dbReference type="OrthoDB" id="6365676at2759"/>
<feature type="domain" description="C2H2-type" evidence="17">
    <location>
        <begin position="457"/>
        <end position="484"/>
    </location>
</feature>
<evidence type="ECO:0000256" key="13">
    <source>
        <dbReference type="ARBA" id="ARBA00078709"/>
    </source>
</evidence>
<dbReference type="Pfam" id="PF00096">
    <property type="entry name" value="zf-C2H2"/>
    <property type="match status" value="7"/>
</dbReference>
<dbReference type="GeneID" id="117357831"/>
<dbReference type="Gene3D" id="3.30.160.60">
    <property type="entry name" value="Classic Zinc Finger"/>
    <property type="match status" value="8"/>
</dbReference>
<dbReference type="PROSITE" id="PS00028">
    <property type="entry name" value="ZINC_FINGER_C2H2_1"/>
    <property type="match status" value="8"/>
</dbReference>
<dbReference type="InterPro" id="IPR011333">
    <property type="entry name" value="SKP1/BTB/POZ_sf"/>
</dbReference>
<protein>
    <recommendedName>
        <fullName evidence="12">Zinc finger and BTB domain-containing protein 24</fullName>
    </recommendedName>
    <alternativeName>
        <fullName evidence="13">Zinc finger protein 450</fullName>
    </alternativeName>
</protein>
<feature type="domain" description="C2H2-type" evidence="17">
    <location>
        <begin position="289"/>
        <end position="316"/>
    </location>
</feature>
<evidence type="ECO:0000256" key="14">
    <source>
        <dbReference type="PROSITE-ProRule" id="PRU00042"/>
    </source>
</evidence>
<keyword evidence="4" id="KW-0677">Repeat</keyword>
<dbReference type="RefSeq" id="XP_033794881.1">
    <property type="nucleotide sequence ID" value="XM_033938990.1"/>
</dbReference>
<dbReference type="FunFam" id="3.30.160.60:FF:000267">
    <property type="entry name" value="Zinc finger and BTB domain-containing 49"/>
    <property type="match status" value="1"/>
</dbReference>
<keyword evidence="3" id="KW-0479">Metal-binding</keyword>
<evidence type="ECO:0000256" key="8">
    <source>
        <dbReference type="ARBA" id="ARBA00023125"/>
    </source>
</evidence>
<keyword evidence="10" id="KW-0539">Nucleus</keyword>
<dbReference type="RefSeq" id="XP_033794879.1">
    <property type="nucleotide sequence ID" value="XM_033938988.1"/>
</dbReference>
<dbReference type="InterPro" id="IPR036236">
    <property type="entry name" value="Znf_C2H2_sf"/>
</dbReference>
<dbReference type="SUPFAM" id="SSF54695">
    <property type="entry name" value="POZ domain"/>
    <property type="match status" value="1"/>
</dbReference>
<dbReference type="FunFam" id="3.30.160.60:FF:000624">
    <property type="entry name" value="zinc finger protein 697"/>
    <property type="match status" value="1"/>
</dbReference>
<feature type="domain" description="C2H2-type" evidence="17">
    <location>
        <begin position="317"/>
        <end position="344"/>
    </location>
</feature>
<dbReference type="FunFam" id="3.30.160.60:FF:001506">
    <property type="entry name" value="Zinc finger protein"/>
    <property type="match status" value="1"/>
</dbReference>
<dbReference type="Pfam" id="PF00651">
    <property type="entry name" value="BTB"/>
    <property type="match status" value="1"/>
</dbReference>
<accession>A0A6P8R809</accession>
<keyword evidence="18" id="KW-1185">Reference proteome</keyword>
<dbReference type="Proteomes" id="UP000515159">
    <property type="component" value="Chromosome 3"/>
</dbReference>
<evidence type="ECO:0000256" key="6">
    <source>
        <dbReference type="ARBA" id="ARBA00022833"/>
    </source>
</evidence>
<dbReference type="AlphaFoldDB" id="A0A6P8R809"/>
<evidence type="ECO:0000313" key="20">
    <source>
        <dbReference type="RefSeq" id="XP_033794878.1"/>
    </source>
</evidence>
<dbReference type="Gene3D" id="3.30.710.10">
    <property type="entry name" value="Potassium Channel Kv1.1, Chain A"/>
    <property type="match status" value="1"/>
</dbReference>
<dbReference type="RefSeq" id="XP_033794882.1">
    <property type="nucleotide sequence ID" value="XM_033938991.1"/>
</dbReference>
<keyword evidence="8" id="KW-0238">DNA-binding</keyword>
<dbReference type="GO" id="GO:0005634">
    <property type="term" value="C:nucleus"/>
    <property type="evidence" value="ECO:0007669"/>
    <property type="project" value="UniProtKB-SubCell"/>
</dbReference>
<evidence type="ECO:0000256" key="4">
    <source>
        <dbReference type="ARBA" id="ARBA00022737"/>
    </source>
</evidence>
<dbReference type="KEGG" id="gsh:117357831"/>
<keyword evidence="7" id="KW-0805">Transcription regulation</keyword>
<evidence type="ECO:0000256" key="5">
    <source>
        <dbReference type="ARBA" id="ARBA00022771"/>
    </source>
</evidence>
<evidence type="ECO:0000256" key="10">
    <source>
        <dbReference type="ARBA" id="ARBA00023242"/>
    </source>
</evidence>
<dbReference type="CTD" id="9841"/>
<evidence type="ECO:0000313" key="19">
    <source>
        <dbReference type="RefSeq" id="XP_033794877.1"/>
    </source>
</evidence>
<dbReference type="RefSeq" id="XP_033794878.1">
    <property type="nucleotide sequence ID" value="XM_033938987.1"/>
</dbReference>
<evidence type="ECO:0000256" key="7">
    <source>
        <dbReference type="ARBA" id="ARBA00023015"/>
    </source>
</evidence>
<sequence length="718" mass="80617">MAETAPALVTEKHVLIRSGVHRDTVLANFEEQRRKDFLCDITLIVENVQFRAHKALLAATSEYFSMMFAEEGEVGHSVYMLEGMMADVFGALLGFIYTGHLHVSQKTTEQIVATAQLLKVNNLVKAYADYQSKHGPKDLVPRCRDAVTATAIGDLPKRKRGRPKKYSPGGQEEVVVISAECMQPNERGEEENWRRKETATEEVISNNHVRDGKEEGPVGTSNSGTLIQPSTPEMYSPCPQRGGKSRSRCSQRKLQRSVRLRDYKLLGDEDKHEEGKRGEEKTRRPNTEVQCKDCGKVFKYHHFLVIHRRTHTGERPFKCTECGKGYSQKHSLQVHERIHTGERPYTCSVCSKALTTKHSLLEHMSLHAGKKDFTCDKCGKFFSQRRQLKSHYRVHTGHLLPECNQCHRKFMDTAQLKKHLRSHTGERPFTCEVCGKSFTAKSSLQTHIRIHRGEKPYACGVCGKSFSDSSAKRRHCILHTGKKPFSCSDCYMQFSRLDNLKTHMKIHSKEKHVQVQESNGGGSEEARNIVQLQQYQLSTSAGQEIQLLITDAVHNMNFVPNHGQALSIVTAESTKTVTSDQTASLALLAQPLATHQQQAEQMQSLSLMENQVTMDQPEQMHVITLSKEALEQLQSRAEVLQLTAEPLRSPQSTQLSHEPNCTSQSSQDTSQPSGLILEPNHVHMPAASHQPLPQLQGQTLQISAGTVSFLNINLAPPD</sequence>
<dbReference type="InterPro" id="IPR050457">
    <property type="entry name" value="ZnFinger_BTB_dom_contain"/>
</dbReference>